<evidence type="ECO:0000313" key="2">
    <source>
        <dbReference type="EMBL" id="EHI58092.1"/>
    </source>
</evidence>
<dbReference type="RefSeq" id="WP_006781847.1">
    <property type="nucleotide sequence ID" value="NZ_CP040506.1"/>
</dbReference>
<dbReference type="PATRIC" id="fig|742737.3.peg.3839"/>
<dbReference type="SUPFAM" id="SSF82549">
    <property type="entry name" value="DAK1/DegV-like"/>
    <property type="match status" value="1"/>
</dbReference>
<reference evidence="2 3" key="1">
    <citation type="submission" date="2011-08" db="EMBL/GenBank/DDBJ databases">
        <title>The Genome Sequence of Clostridium hathewayi WAL-18680.</title>
        <authorList>
            <consortium name="The Broad Institute Genome Sequencing Platform"/>
            <person name="Earl A."/>
            <person name="Ward D."/>
            <person name="Feldgarden M."/>
            <person name="Gevers D."/>
            <person name="Finegold S.M."/>
            <person name="Summanen P.H."/>
            <person name="Molitoris D.R."/>
            <person name="Song M."/>
            <person name="Daigneault M."/>
            <person name="Allen-Vercoe E."/>
            <person name="Young S.K."/>
            <person name="Zeng Q."/>
            <person name="Gargeya S."/>
            <person name="Fitzgerald M."/>
            <person name="Haas B."/>
            <person name="Abouelleil A."/>
            <person name="Alvarado L."/>
            <person name="Arachchi H.M."/>
            <person name="Berlin A."/>
            <person name="Brown A."/>
            <person name="Chapman S.B."/>
            <person name="Chen Z."/>
            <person name="Dunbar C."/>
            <person name="Freedman E."/>
            <person name="Gearin G."/>
            <person name="Gellesch M."/>
            <person name="Goldberg J."/>
            <person name="Griggs A."/>
            <person name="Gujja S."/>
            <person name="Heiman D."/>
            <person name="Howarth C."/>
            <person name="Larson L."/>
            <person name="Lui A."/>
            <person name="MacDonald P.J.P."/>
            <person name="Montmayeur A."/>
            <person name="Murphy C."/>
            <person name="Neiman D."/>
            <person name="Pearson M."/>
            <person name="Priest M."/>
            <person name="Roberts A."/>
            <person name="Saif S."/>
            <person name="Shea T."/>
            <person name="Shenoy N."/>
            <person name="Sisk P."/>
            <person name="Stolte C."/>
            <person name="Sykes S."/>
            <person name="Wortman J."/>
            <person name="Nusbaum C."/>
            <person name="Birren B."/>
        </authorList>
    </citation>
    <scope>NUCLEOTIDE SEQUENCE [LARGE SCALE GENOMIC DNA]</scope>
    <source>
        <strain evidence="2 3">WAL-18680</strain>
    </source>
</reference>
<accession>G5IK28</accession>
<keyword evidence="3" id="KW-1185">Reference proteome</keyword>
<name>G5IK28_9FIRM</name>
<evidence type="ECO:0008006" key="4">
    <source>
        <dbReference type="Google" id="ProtNLM"/>
    </source>
</evidence>
<gene>
    <name evidence="2" type="ORF">HMPREF9473_03856</name>
</gene>
<dbReference type="NCBIfam" id="TIGR00762">
    <property type="entry name" value="DegV"/>
    <property type="match status" value="1"/>
</dbReference>
<dbReference type="OrthoDB" id="9780660at2"/>
<organism evidence="2 3">
    <name type="scientific">Hungatella hathewayi WAL-18680</name>
    <dbReference type="NCBI Taxonomy" id="742737"/>
    <lineage>
        <taxon>Bacteria</taxon>
        <taxon>Bacillati</taxon>
        <taxon>Bacillota</taxon>
        <taxon>Clostridia</taxon>
        <taxon>Lachnospirales</taxon>
        <taxon>Lachnospiraceae</taxon>
        <taxon>Hungatella</taxon>
    </lineage>
</organism>
<dbReference type="Gene3D" id="3.40.50.10170">
    <property type="match status" value="1"/>
</dbReference>
<evidence type="ECO:0000313" key="3">
    <source>
        <dbReference type="Proteomes" id="UP000005384"/>
    </source>
</evidence>
<dbReference type="HOGENOM" id="CLU_048251_4_1_9"/>
<sequence>MLEIITDSASDIPLEIKEYYHLHVIPTPVVIDGEDYLDGETIRPSEFYEIQREGKREISTYHINPDMFEEAFRRYAEAGVPVLYVCFSTGIAATWNAAHIARENLLEEYPEFDLSIVDSRCASAGFGLLVYYLLRLREKGADREMLLEAAEYYREHIRHVFTVDTLEYLIRGGRITRGKGMVAETLSIRPVITVDEKGSLKILRLVRGTKKAYRALAEYVAEHGAGFENQPVAFCHGTVPEAVEELMGIMKSMGAEVKRPVVSQVGCAIGAHTGERIVGICFLDVVDRYGAFEEAAGGV</sequence>
<dbReference type="InterPro" id="IPR003797">
    <property type="entry name" value="DegV"/>
</dbReference>
<comment type="caution">
    <text evidence="2">The sequence shown here is derived from an EMBL/GenBank/DDBJ whole genome shotgun (WGS) entry which is preliminary data.</text>
</comment>
<dbReference type="PANTHER" id="PTHR33434">
    <property type="entry name" value="DEGV DOMAIN-CONTAINING PROTEIN DR_1986-RELATED"/>
    <property type="match status" value="1"/>
</dbReference>
<dbReference type="Proteomes" id="UP000005384">
    <property type="component" value="Unassembled WGS sequence"/>
</dbReference>
<dbReference type="PROSITE" id="PS51482">
    <property type="entry name" value="DEGV"/>
    <property type="match status" value="1"/>
</dbReference>
<proteinExistence type="predicted"/>
<evidence type="ECO:0000256" key="1">
    <source>
        <dbReference type="ARBA" id="ARBA00023121"/>
    </source>
</evidence>
<dbReference type="EMBL" id="ADLN01000107">
    <property type="protein sequence ID" value="EHI58092.1"/>
    <property type="molecule type" value="Genomic_DNA"/>
</dbReference>
<dbReference type="PANTHER" id="PTHR33434:SF2">
    <property type="entry name" value="FATTY ACID-BINDING PROTEIN TM_1468"/>
    <property type="match status" value="1"/>
</dbReference>
<keyword evidence="1" id="KW-0446">Lipid-binding</keyword>
<dbReference type="AlphaFoldDB" id="G5IK28"/>
<dbReference type="Gene3D" id="3.30.1180.10">
    <property type="match status" value="1"/>
</dbReference>
<dbReference type="GO" id="GO:0008289">
    <property type="term" value="F:lipid binding"/>
    <property type="evidence" value="ECO:0007669"/>
    <property type="project" value="UniProtKB-KW"/>
</dbReference>
<dbReference type="InterPro" id="IPR050270">
    <property type="entry name" value="DegV_domain_contain"/>
</dbReference>
<dbReference type="Pfam" id="PF02645">
    <property type="entry name" value="DegV"/>
    <property type="match status" value="1"/>
</dbReference>
<protein>
    <recommendedName>
        <fullName evidence="4">DegV family protein</fullName>
    </recommendedName>
</protein>
<dbReference type="InterPro" id="IPR043168">
    <property type="entry name" value="DegV_C"/>
</dbReference>